<gene>
    <name evidence="5" type="ORF">FNT36_00135</name>
</gene>
<keyword evidence="3" id="KW-0472">Membrane</keyword>
<dbReference type="OrthoDB" id="9796058at2"/>
<name>A0A558C1A0_9BACT</name>
<protein>
    <submittedName>
        <fullName evidence="5">CsbD family protein</fullName>
    </submittedName>
</protein>
<sequence>MSYREEDNNAGKIVLAALAGASAGILAGILLAPDKGSVTLENWKGAAKDYSNKLGDQYKQYSADLETKFKGLSEKLEDLGILGAGGSLNIKGNWDDIKGKLKQQYAQLTDEDLTYVEGKGDELLGKLQDKLGKGKAEVTKIINDLTGKGDDLASKAKDAVNEGADKAKDAADKGADAAKNAVS</sequence>
<keyword evidence="3" id="KW-0812">Transmembrane</keyword>
<dbReference type="Pfam" id="PF12732">
    <property type="entry name" value="YtxH"/>
    <property type="match status" value="1"/>
</dbReference>
<accession>A0A558C1A0</accession>
<dbReference type="Pfam" id="PF05532">
    <property type="entry name" value="CsbD"/>
    <property type="match status" value="1"/>
</dbReference>
<evidence type="ECO:0000259" key="4">
    <source>
        <dbReference type="Pfam" id="PF05532"/>
    </source>
</evidence>
<dbReference type="Gene3D" id="1.10.1470.10">
    <property type="entry name" value="YjbJ"/>
    <property type="match status" value="1"/>
</dbReference>
<feature type="compositionally biased region" description="Basic and acidic residues" evidence="2">
    <location>
        <begin position="161"/>
        <end position="176"/>
    </location>
</feature>
<dbReference type="AlphaFoldDB" id="A0A558C1A0"/>
<feature type="transmembrane region" description="Helical" evidence="3">
    <location>
        <begin position="12"/>
        <end position="32"/>
    </location>
</feature>
<dbReference type="EMBL" id="VMRJ01000001">
    <property type="protein sequence ID" value="TVT42549.1"/>
    <property type="molecule type" value="Genomic_DNA"/>
</dbReference>
<dbReference type="SUPFAM" id="SSF69047">
    <property type="entry name" value="Hypothetical protein YjbJ"/>
    <property type="match status" value="1"/>
</dbReference>
<dbReference type="InterPro" id="IPR036629">
    <property type="entry name" value="YjbJ_sf"/>
</dbReference>
<reference evidence="5 6" key="1">
    <citation type="submission" date="2019-07" db="EMBL/GenBank/DDBJ databases">
        <title>Hymenobacter sp. straun FUR1 Genome sequencing and assembly.</title>
        <authorList>
            <person name="Chhetri G."/>
        </authorList>
    </citation>
    <scope>NUCLEOTIDE SEQUENCE [LARGE SCALE GENOMIC DNA]</scope>
    <source>
        <strain evidence="5 6">Fur1</strain>
    </source>
</reference>
<evidence type="ECO:0000313" key="6">
    <source>
        <dbReference type="Proteomes" id="UP000317624"/>
    </source>
</evidence>
<organism evidence="5 6">
    <name type="scientific">Hymenobacter setariae</name>
    <dbReference type="NCBI Taxonomy" id="2594794"/>
    <lineage>
        <taxon>Bacteria</taxon>
        <taxon>Pseudomonadati</taxon>
        <taxon>Bacteroidota</taxon>
        <taxon>Cytophagia</taxon>
        <taxon>Cytophagales</taxon>
        <taxon>Hymenobacteraceae</taxon>
        <taxon>Hymenobacter</taxon>
    </lineage>
</organism>
<evidence type="ECO:0000256" key="2">
    <source>
        <dbReference type="SAM" id="MobiDB-lite"/>
    </source>
</evidence>
<proteinExistence type="inferred from homology"/>
<comment type="similarity">
    <text evidence="1">Belongs to the UPF0337 (CsbD) family.</text>
</comment>
<dbReference type="InterPro" id="IPR024623">
    <property type="entry name" value="YtxH"/>
</dbReference>
<dbReference type="InterPro" id="IPR008462">
    <property type="entry name" value="CsbD"/>
</dbReference>
<comment type="caution">
    <text evidence="5">The sequence shown here is derived from an EMBL/GenBank/DDBJ whole genome shotgun (WGS) entry which is preliminary data.</text>
</comment>
<evidence type="ECO:0000313" key="5">
    <source>
        <dbReference type="EMBL" id="TVT42549.1"/>
    </source>
</evidence>
<keyword evidence="6" id="KW-1185">Reference proteome</keyword>
<dbReference type="Proteomes" id="UP000317624">
    <property type="component" value="Unassembled WGS sequence"/>
</dbReference>
<evidence type="ECO:0000256" key="1">
    <source>
        <dbReference type="ARBA" id="ARBA00009129"/>
    </source>
</evidence>
<evidence type="ECO:0000256" key="3">
    <source>
        <dbReference type="SAM" id="Phobius"/>
    </source>
</evidence>
<keyword evidence="3" id="KW-1133">Transmembrane helix</keyword>
<feature type="region of interest" description="Disordered" evidence="2">
    <location>
        <begin position="161"/>
        <end position="183"/>
    </location>
</feature>
<dbReference type="RefSeq" id="WP_144842770.1">
    <property type="nucleotide sequence ID" value="NZ_VMRJ01000001.1"/>
</dbReference>
<feature type="domain" description="CsbD-like" evidence="4">
    <location>
        <begin position="90"/>
        <end position="138"/>
    </location>
</feature>